<dbReference type="AlphaFoldDB" id="A0A0M3ITF8"/>
<evidence type="ECO:0000313" key="1">
    <source>
        <dbReference type="Proteomes" id="UP000036681"/>
    </source>
</evidence>
<dbReference type="Proteomes" id="UP000036681">
    <property type="component" value="Unplaced"/>
</dbReference>
<reference evidence="2" key="1">
    <citation type="submission" date="2017-02" db="UniProtKB">
        <authorList>
            <consortium name="WormBaseParasite"/>
        </authorList>
    </citation>
    <scope>IDENTIFICATION</scope>
</reference>
<accession>A0A0M3ITF8</accession>
<keyword evidence="1" id="KW-1185">Reference proteome</keyword>
<organism evidence="1 2">
    <name type="scientific">Ascaris lumbricoides</name>
    <name type="common">Giant roundworm</name>
    <dbReference type="NCBI Taxonomy" id="6252"/>
    <lineage>
        <taxon>Eukaryota</taxon>
        <taxon>Metazoa</taxon>
        <taxon>Ecdysozoa</taxon>
        <taxon>Nematoda</taxon>
        <taxon>Chromadorea</taxon>
        <taxon>Rhabditida</taxon>
        <taxon>Spirurina</taxon>
        <taxon>Ascaridomorpha</taxon>
        <taxon>Ascaridoidea</taxon>
        <taxon>Ascarididae</taxon>
        <taxon>Ascaris</taxon>
    </lineage>
</organism>
<dbReference type="PROSITE" id="PS51257">
    <property type="entry name" value="PROKAR_LIPOPROTEIN"/>
    <property type="match status" value="1"/>
</dbReference>
<sequence length="47" mass="5226">MKAISNAYLDLETSQMPLSMISSVGACIDEISPSKLHFICSLLEYQF</sequence>
<proteinExistence type="predicted"/>
<dbReference type="WBParaSite" id="ALUE_0002203601-mRNA-1">
    <property type="protein sequence ID" value="ALUE_0002203601-mRNA-1"/>
    <property type="gene ID" value="ALUE_0002203601"/>
</dbReference>
<name>A0A0M3ITF8_ASCLU</name>
<protein>
    <submittedName>
        <fullName evidence="2">3'-5' exonuclease</fullName>
    </submittedName>
</protein>
<evidence type="ECO:0000313" key="2">
    <source>
        <dbReference type="WBParaSite" id="ALUE_0002203601-mRNA-1"/>
    </source>
</evidence>